<feature type="domain" description="Glycosyl-hydrolase 97 catalytic" evidence="6">
    <location>
        <begin position="309"/>
        <end position="445"/>
    </location>
</feature>
<evidence type="ECO:0000256" key="5">
    <source>
        <dbReference type="ARBA" id="ARBA00023295"/>
    </source>
</evidence>
<dbReference type="PANTHER" id="PTHR35803">
    <property type="entry name" value="GLUCAN 1,4-ALPHA-GLUCOSIDASE SUSB-RELATED"/>
    <property type="match status" value="1"/>
</dbReference>
<dbReference type="InterPro" id="IPR013780">
    <property type="entry name" value="Glyco_hydro_b"/>
</dbReference>
<sequence length="627" mass="70923">MVNKMWGRACMLLCACTWGSYAEGDNLLRLCSPGKNIEVCVDTDGGQLVYSVKKGKVEVLEASRLGLVVDGKDLGQNVSLAAEPEVEKFKTEYPLFGHHAMASDKAVEAMLPLSADGVRYGLVVRVYDDGVAVRYVLPENARRIEREHTAWNVPRNVKKVAWAGYDIGYEKEAYVTRMDEMPENEYVCGPLTVELPEGYMTFTEADCEDFPDMAFSRSGNGFKSCFPSSEKGWDIKRLPDESEKVLAGKYKGKDVSPWRCAIIASDLTGLVNSDLLTNLCPSPEEGRDFSWVKPGRCLWQWWSVGAPRYEDQKAWFDAAAELSWEYYLIDDGWRNWHKDGKDQWELLKEVIDYGRSVGVKSLVWVNSNEMRDAKSRRAYLERVKAIGASGIKIDFIPTATAEIMQWYMGGMQDCAELGLLLNFHGSVKPTGLSRTYPNDITREAVRGNEYQIRRYRRVLPQAHYVALPFTRLMAGPADVTPVTLNPEELATGGYSWAHEFAQAIVFLSPVTHFSDHYSYYLESPFVDLLKAVPTVWDETLVLPCTEMGEVVAYARRKGKEWWIGVMNGDKEREIEIPLDFLKKKKQAVFLHDGKELASVVREEREVSKKEVLKVKLRAGGGFVGRCY</sequence>
<dbReference type="Gene3D" id="3.20.20.70">
    <property type="entry name" value="Aldolase class I"/>
    <property type="match status" value="1"/>
</dbReference>
<feature type="domain" description="Glycosyl-hydrolase 97 C-terminal oligomerisation" evidence="8">
    <location>
        <begin position="535"/>
        <end position="624"/>
    </location>
</feature>
<accession>F3QQH4</accession>
<gene>
    <name evidence="9" type="ORF">HMPREF9442_00416</name>
</gene>
<keyword evidence="4" id="KW-0106">Calcium</keyword>
<dbReference type="InterPro" id="IPR029483">
    <property type="entry name" value="GH97_C"/>
</dbReference>
<dbReference type="Gene3D" id="2.70.98.10">
    <property type="match status" value="1"/>
</dbReference>
<dbReference type="InterPro" id="IPR029486">
    <property type="entry name" value="GH97_N"/>
</dbReference>
<comment type="subunit">
    <text evidence="2">Monomer.</text>
</comment>
<dbReference type="HOGENOM" id="CLU_011166_0_0_10"/>
<dbReference type="RefSeq" id="WP_008624670.1">
    <property type="nucleotide sequence ID" value="NZ_GL883817.1"/>
</dbReference>
<dbReference type="Pfam" id="PF14509">
    <property type="entry name" value="GH97_C"/>
    <property type="match status" value="1"/>
</dbReference>
<dbReference type="STRING" id="762982.HMPREF9442_00416"/>
<dbReference type="Proteomes" id="UP000005546">
    <property type="component" value="Unassembled WGS sequence"/>
</dbReference>
<evidence type="ECO:0000313" key="9">
    <source>
        <dbReference type="EMBL" id="EGG57057.1"/>
    </source>
</evidence>
<dbReference type="Pfam" id="PF10566">
    <property type="entry name" value="Glyco_hydro_97"/>
    <property type="match status" value="1"/>
</dbReference>
<organism evidence="9 10">
    <name type="scientific">Paraprevotella xylaniphila YIT 11841</name>
    <dbReference type="NCBI Taxonomy" id="762982"/>
    <lineage>
        <taxon>Bacteria</taxon>
        <taxon>Pseudomonadati</taxon>
        <taxon>Bacteroidota</taxon>
        <taxon>Bacteroidia</taxon>
        <taxon>Bacteroidales</taxon>
        <taxon>Prevotellaceae</taxon>
        <taxon>Paraprevotella</taxon>
    </lineage>
</organism>
<dbReference type="OrthoDB" id="1109141at2"/>
<keyword evidence="10" id="KW-1185">Reference proteome</keyword>
<dbReference type="SUPFAM" id="SSF51445">
    <property type="entry name" value="(Trans)glycosidases"/>
    <property type="match status" value="1"/>
</dbReference>
<feature type="domain" description="Glycosyl-hydrolase 97 N-terminal" evidence="7">
    <location>
        <begin position="31"/>
        <end position="280"/>
    </location>
</feature>
<protein>
    <submittedName>
        <fullName evidence="9">Conserved domain protein</fullName>
    </submittedName>
</protein>
<dbReference type="InterPro" id="IPR017853">
    <property type="entry name" value="GH"/>
</dbReference>
<evidence type="ECO:0000259" key="8">
    <source>
        <dbReference type="Pfam" id="PF14509"/>
    </source>
</evidence>
<comment type="caution">
    <text evidence="9">The sequence shown here is derived from an EMBL/GenBank/DDBJ whole genome shotgun (WGS) entry which is preliminary data.</text>
</comment>
<comment type="cofactor">
    <cofactor evidence="1">
        <name>Ca(2+)</name>
        <dbReference type="ChEBI" id="CHEBI:29108"/>
    </cofactor>
</comment>
<evidence type="ECO:0000259" key="6">
    <source>
        <dbReference type="Pfam" id="PF10566"/>
    </source>
</evidence>
<dbReference type="PANTHER" id="PTHR35803:SF2">
    <property type="entry name" value="RETAINING ALPHA-GALACTOSIDASE"/>
    <property type="match status" value="1"/>
</dbReference>
<dbReference type="Pfam" id="PF14508">
    <property type="entry name" value="GH97_N"/>
    <property type="match status" value="1"/>
</dbReference>
<evidence type="ECO:0000256" key="4">
    <source>
        <dbReference type="ARBA" id="ARBA00022837"/>
    </source>
</evidence>
<dbReference type="EMBL" id="AFBR01000013">
    <property type="protein sequence ID" value="EGG57057.1"/>
    <property type="molecule type" value="Genomic_DNA"/>
</dbReference>
<dbReference type="GO" id="GO:0030246">
    <property type="term" value="F:carbohydrate binding"/>
    <property type="evidence" value="ECO:0007669"/>
    <property type="project" value="InterPro"/>
</dbReference>
<dbReference type="InterPro" id="IPR013785">
    <property type="entry name" value="Aldolase_TIM"/>
</dbReference>
<dbReference type="InterPro" id="IPR014718">
    <property type="entry name" value="GH-type_carb-bd"/>
</dbReference>
<evidence type="ECO:0000256" key="1">
    <source>
        <dbReference type="ARBA" id="ARBA00001913"/>
    </source>
</evidence>
<dbReference type="Gene3D" id="2.60.40.1180">
    <property type="entry name" value="Golgi alpha-mannosidase II"/>
    <property type="match status" value="1"/>
</dbReference>
<reference evidence="9 10" key="1">
    <citation type="submission" date="2011-02" db="EMBL/GenBank/DDBJ databases">
        <authorList>
            <person name="Weinstock G."/>
            <person name="Sodergren E."/>
            <person name="Clifton S."/>
            <person name="Fulton L."/>
            <person name="Fulton B."/>
            <person name="Courtney L."/>
            <person name="Fronick C."/>
            <person name="Harrison M."/>
            <person name="Strong C."/>
            <person name="Farmer C."/>
            <person name="Delahaunty K."/>
            <person name="Markovic C."/>
            <person name="Hall O."/>
            <person name="Minx P."/>
            <person name="Tomlinson C."/>
            <person name="Mitreva M."/>
            <person name="Hou S."/>
            <person name="Chen J."/>
            <person name="Wollam A."/>
            <person name="Pepin K.H."/>
            <person name="Johnson M."/>
            <person name="Bhonagiri V."/>
            <person name="Zhang X."/>
            <person name="Suruliraj S."/>
            <person name="Warren W."/>
            <person name="Chinwalla A."/>
            <person name="Mardis E.R."/>
            <person name="Wilson R.K."/>
        </authorList>
    </citation>
    <scope>NUCLEOTIDE SEQUENCE [LARGE SCALE GENOMIC DNA]</scope>
    <source>
        <strain evidence="9 10">YIT 11841</strain>
    </source>
</reference>
<dbReference type="GO" id="GO:0016798">
    <property type="term" value="F:hydrolase activity, acting on glycosyl bonds"/>
    <property type="evidence" value="ECO:0007669"/>
    <property type="project" value="UniProtKB-KW"/>
</dbReference>
<keyword evidence="5" id="KW-0326">Glycosidase</keyword>
<evidence type="ECO:0000259" key="7">
    <source>
        <dbReference type="Pfam" id="PF14508"/>
    </source>
</evidence>
<name>F3QQH4_9BACT</name>
<dbReference type="InterPro" id="IPR019563">
    <property type="entry name" value="GH97_catalytic"/>
</dbReference>
<evidence type="ECO:0000313" key="10">
    <source>
        <dbReference type="Proteomes" id="UP000005546"/>
    </source>
</evidence>
<proteinExistence type="predicted"/>
<dbReference type="eggNOG" id="COG1082">
    <property type="taxonomic scope" value="Bacteria"/>
</dbReference>
<evidence type="ECO:0000256" key="3">
    <source>
        <dbReference type="ARBA" id="ARBA00022801"/>
    </source>
</evidence>
<keyword evidence="3" id="KW-0378">Hydrolase</keyword>
<dbReference type="AlphaFoldDB" id="F3QQH4"/>
<dbReference type="InterPro" id="IPR052720">
    <property type="entry name" value="Glycosyl_hydrolase_97"/>
</dbReference>
<evidence type="ECO:0000256" key="2">
    <source>
        <dbReference type="ARBA" id="ARBA00011245"/>
    </source>
</evidence>